<keyword evidence="6" id="KW-1185">Reference proteome</keyword>
<dbReference type="EMBL" id="JABANO010011491">
    <property type="protein sequence ID" value="KAF4743399.1"/>
    <property type="molecule type" value="Genomic_DNA"/>
</dbReference>
<feature type="non-terminal residue" evidence="5">
    <location>
        <position position="338"/>
    </location>
</feature>
<proteinExistence type="predicted"/>
<evidence type="ECO:0000313" key="6">
    <source>
        <dbReference type="Proteomes" id="UP000553632"/>
    </source>
</evidence>
<feature type="compositionally biased region" description="Polar residues" evidence="4">
    <location>
        <begin position="290"/>
        <end position="302"/>
    </location>
</feature>
<accession>A0A7J6TDP9</accession>
<feature type="region of interest" description="Disordered" evidence="4">
    <location>
        <begin position="259"/>
        <end position="302"/>
    </location>
</feature>
<evidence type="ECO:0000256" key="4">
    <source>
        <dbReference type="SAM" id="MobiDB-lite"/>
    </source>
</evidence>
<dbReference type="GO" id="GO:0070740">
    <property type="term" value="F:tubulin-glutamic acid ligase activity"/>
    <property type="evidence" value="ECO:0007669"/>
    <property type="project" value="TreeGrafter"/>
</dbReference>
<comment type="caution">
    <text evidence="5">The sequence shown here is derived from an EMBL/GenBank/DDBJ whole genome shotgun (WGS) entry which is preliminary data.</text>
</comment>
<evidence type="ECO:0000256" key="1">
    <source>
        <dbReference type="ARBA" id="ARBA00022598"/>
    </source>
</evidence>
<protein>
    <submittedName>
        <fullName evidence="5">Tubulin tyrosine ligase-like, member</fullName>
    </submittedName>
</protein>
<keyword evidence="1 5" id="KW-0436">Ligase</keyword>
<reference evidence="5 6" key="1">
    <citation type="submission" date="2020-04" db="EMBL/GenBank/DDBJ databases">
        <title>Perkinsus olseni comparative genomics.</title>
        <authorList>
            <person name="Bogema D.R."/>
        </authorList>
    </citation>
    <scope>NUCLEOTIDE SEQUENCE [LARGE SCALE GENOMIC DNA]</scope>
    <source>
        <strain evidence="5 6">ATCC PRA-207</strain>
    </source>
</reference>
<feature type="compositionally biased region" description="Polar residues" evidence="4">
    <location>
        <begin position="266"/>
        <end position="283"/>
    </location>
</feature>
<dbReference type="InterPro" id="IPR004344">
    <property type="entry name" value="TTL/TTLL_fam"/>
</dbReference>
<dbReference type="AlphaFoldDB" id="A0A7J6TDP9"/>
<dbReference type="Proteomes" id="UP000553632">
    <property type="component" value="Unassembled WGS sequence"/>
</dbReference>
<dbReference type="PANTHER" id="PTHR12241:SF147">
    <property type="entry name" value="TUBULIN POLYGLUTAMYLASE TTLL7"/>
    <property type="match status" value="1"/>
</dbReference>
<dbReference type="PROSITE" id="PS51221">
    <property type="entry name" value="TTL"/>
    <property type="match status" value="1"/>
</dbReference>
<dbReference type="Pfam" id="PF03133">
    <property type="entry name" value="TTL"/>
    <property type="match status" value="1"/>
</dbReference>
<gene>
    <name evidence="5" type="primary">TTLL6</name>
    <name evidence="5" type="ORF">FOZ63_028403</name>
</gene>
<keyword evidence="2" id="KW-0547">Nucleotide-binding</keyword>
<dbReference type="GO" id="GO:0036064">
    <property type="term" value="C:ciliary basal body"/>
    <property type="evidence" value="ECO:0007669"/>
    <property type="project" value="TreeGrafter"/>
</dbReference>
<sequence>MHLTNYAINSKSESYEHNTDPDDIHSGHKRSLQALYHHLAQIGHDVTLLKGKINDLIIKTLISVQPSLAHVYHSCQPDDIHNNMCFEILGFDILLDCKLKPHIGIQSIDILIRLVEVNHAPSFATESELDYRVKDKNGGITKGPHAKHVGKNNRKQYKRETMRIMRLYMIRQAAIDRCIRECAITSSSIGFTLLYPTKDKEIEYREYHDEAIDIWETLTGGRSRRPVRINTVLLSSQYHDEAVLLRLLHHIKQSKTKGVVEEENLQAGSVPNETPGSIKNKGTSPKGIRQHQNSSSREGVPTQQVLPARIAELRATTPVVPPAMLLMMMPTVGLVAGN</sequence>
<dbReference type="GO" id="GO:0015631">
    <property type="term" value="F:tubulin binding"/>
    <property type="evidence" value="ECO:0007669"/>
    <property type="project" value="TreeGrafter"/>
</dbReference>
<evidence type="ECO:0000313" key="5">
    <source>
        <dbReference type="EMBL" id="KAF4743399.1"/>
    </source>
</evidence>
<evidence type="ECO:0000256" key="2">
    <source>
        <dbReference type="ARBA" id="ARBA00022741"/>
    </source>
</evidence>
<dbReference type="PANTHER" id="PTHR12241">
    <property type="entry name" value="TUBULIN POLYGLUTAMYLASE"/>
    <property type="match status" value="1"/>
</dbReference>
<dbReference type="Gene3D" id="3.30.470.20">
    <property type="entry name" value="ATP-grasp fold, B domain"/>
    <property type="match status" value="1"/>
</dbReference>
<dbReference type="GO" id="GO:0000226">
    <property type="term" value="P:microtubule cytoskeleton organization"/>
    <property type="evidence" value="ECO:0007669"/>
    <property type="project" value="TreeGrafter"/>
</dbReference>
<name>A0A7J6TDP9_PEROL</name>
<organism evidence="5 6">
    <name type="scientific">Perkinsus olseni</name>
    <name type="common">Perkinsus atlanticus</name>
    <dbReference type="NCBI Taxonomy" id="32597"/>
    <lineage>
        <taxon>Eukaryota</taxon>
        <taxon>Sar</taxon>
        <taxon>Alveolata</taxon>
        <taxon>Perkinsozoa</taxon>
        <taxon>Perkinsea</taxon>
        <taxon>Perkinsida</taxon>
        <taxon>Perkinsidae</taxon>
        <taxon>Perkinsus</taxon>
    </lineage>
</organism>
<keyword evidence="3" id="KW-0067">ATP-binding</keyword>
<evidence type="ECO:0000256" key="3">
    <source>
        <dbReference type="ARBA" id="ARBA00022840"/>
    </source>
</evidence>
<dbReference type="GO" id="GO:0005524">
    <property type="term" value="F:ATP binding"/>
    <property type="evidence" value="ECO:0007669"/>
    <property type="project" value="UniProtKB-KW"/>
</dbReference>